<feature type="binding site" evidence="3">
    <location>
        <position position="11"/>
    </location>
    <ligand>
        <name>a divalent metal cation</name>
        <dbReference type="ChEBI" id="CHEBI:60240"/>
        <label>1</label>
    </ligand>
</feature>
<evidence type="ECO:0000313" key="4">
    <source>
        <dbReference type="EMBL" id="AIA33646.1"/>
    </source>
</evidence>
<evidence type="ECO:0000256" key="1">
    <source>
        <dbReference type="ARBA" id="ARBA00022723"/>
    </source>
</evidence>
<dbReference type="KEGG" id="mbq:K668_00270"/>
<sequence length="253" mass="28989">MSIKYIDCHTHPIKEYYKDNYQVIEKAYFKGVSTMLITGCDPKENLEVLNICSHFDYTFPVIGVHPNNSTGANDAKIIESQLTKDVVAIGEIGLDYHYPDTNKEVQKESFIAQIKVAQKFKLPVVVHMRDSYEDLYEILKQFSDVQFMIHTFSGDLYWAKKFNDLGCYFSFSAIATYKNNSSLVEVLQYLPVDKILTETDAPYLPPASKRGMLNYPNYVKHTANYIAGVKGMSIEKFTDKVLKNAKRLFNINV</sequence>
<dbReference type="AlphaFoldDB" id="A0A059Y7L2"/>
<evidence type="ECO:0000256" key="2">
    <source>
        <dbReference type="ARBA" id="ARBA00022801"/>
    </source>
</evidence>
<feature type="binding site" evidence="3">
    <location>
        <position position="127"/>
    </location>
    <ligand>
        <name>a divalent metal cation</name>
        <dbReference type="ChEBI" id="CHEBI:60240"/>
        <label>2</label>
    </ligand>
</feature>
<dbReference type="EMBL" id="CP005933">
    <property type="protein sequence ID" value="AIA33646.1"/>
    <property type="molecule type" value="Genomic_DNA"/>
</dbReference>
<organism evidence="4">
    <name type="scientific">Mycoplasmopsis bovis CQ-W70</name>
    <dbReference type="NCBI Taxonomy" id="1316930"/>
    <lineage>
        <taxon>Bacteria</taxon>
        <taxon>Bacillati</taxon>
        <taxon>Mycoplasmatota</taxon>
        <taxon>Mycoplasmoidales</taxon>
        <taxon>Metamycoplasmataceae</taxon>
        <taxon>Mycoplasmopsis</taxon>
    </lineage>
</organism>
<dbReference type="InterPro" id="IPR015991">
    <property type="entry name" value="TatD/YcfH-like"/>
</dbReference>
<proteinExistence type="predicted"/>
<protein>
    <submittedName>
        <fullName evidence="4">TatD DNase family protein</fullName>
    </submittedName>
</protein>
<keyword evidence="2" id="KW-0378">Hydrolase</keyword>
<dbReference type="GO" id="GO:0005829">
    <property type="term" value="C:cytosol"/>
    <property type="evidence" value="ECO:0007669"/>
    <property type="project" value="TreeGrafter"/>
</dbReference>
<dbReference type="PATRIC" id="fig|1316930.3.peg.56"/>
<dbReference type="CDD" id="cd01310">
    <property type="entry name" value="TatD_DNAse"/>
    <property type="match status" value="1"/>
</dbReference>
<gene>
    <name evidence="4" type="ORF">K668_00270</name>
</gene>
<dbReference type="InterPro" id="IPR032466">
    <property type="entry name" value="Metal_Hydrolase"/>
</dbReference>
<dbReference type="GO" id="GO:0004536">
    <property type="term" value="F:DNA nuclease activity"/>
    <property type="evidence" value="ECO:0007669"/>
    <property type="project" value="InterPro"/>
</dbReference>
<accession>A0A059Y7L2</accession>
<dbReference type="NCBIfam" id="TIGR00010">
    <property type="entry name" value="YchF/TatD family DNA exonuclease"/>
    <property type="match status" value="1"/>
</dbReference>
<dbReference type="Pfam" id="PF01026">
    <property type="entry name" value="TatD_DNase"/>
    <property type="match status" value="1"/>
</dbReference>
<keyword evidence="1 3" id="KW-0479">Metal-binding</keyword>
<feature type="binding site" evidence="3">
    <location>
        <position position="200"/>
    </location>
    <ligand>
        <name>a divalent metal cation</name>
        <dbReference type="ChEBI" id="CHEBI:60240"/>
        <label>1</label>
    </ligand>
</feature>
<feature type="binding site" evidence="3">
    <location>
        <position position="150"/>
    </location>
    <ligand>
        <name>a divalent metal cation</name>
        <dbReference type="ChEBI" id="CHEBI:60240"/>
        <label>2</label>
    </ligand>
</feature>
<dbReference type="GO" id="GO:0046872">
    <property type="term" value="F:metal ion binding"/>
    <property type="evidence" value="ECO:0007669"/>
    <property type="project" value="UniProtKB-KW"/>
</dbReference>
<dbReference type="Proteomes" id="UP000027182">
    <property type="component" value="Chromosome"/>
</dbReference>
<reference evidence="4" key="1">
    <citation type="submission" date="2013-04" db="EMBL/GenBank/DDBJ databases">
        <authorList>
            <person name="Lin L."/>
            <person name="Zeng Z."/>
            <person name="Xie J."/>
            <person name="Luo L."/>
            <person name="Yang Z."/>
            <person name="Liang W."/>
            <person name="Lin H."/>
            <person name="Dong C."/>
            <person name="Sun Y."/>
        </authorList>
    </citation>
    <scope>NUCLEOTIDE SEQUENCE [LARGE SCALE GENOMIC DNA]</scope>
    <source>
        <strain evidence="4">CQ-W70</strain>
    </source>
</reference>
<dbReference type="InterPro" id="IPR001130">
    <property type="entry name" value="TatD-like"/>
</dbReference>
<dbReference type="RefSeq" id="WP_013954519.1">
    <property type="nucleotide sequence ID" value="NZ_CP005933.1"/>
</dbReference>
<feature type="binding site" evidence="3">
    <location>
        <position position="91"/>
    </location>
    <ligand>
        <name>a divalent metal cation</name>
        <dbReference type="ChEBI" id="CHEBI:60240"/>
        <label>1</label>
    </ligand>
</feature>
<name>A0A059Y7L2_MYCBV</name>
<feature type="binding site" evidence="3">
    <location>
        <position position="9"/>
    </location>
    <ligand>
        <name>a divalent metal cation</name>
        <dbReference type="ChEBI" id="CHEBI:60240"/>
        <label>1</label>
    </ligand>
</feature>
<evidence type="ECO:0000256" key="3">
    <source>
        <dbReference type="PIRSR" id="PIRSR005902-1"/>
    </source>
</evidence>
<dbReference type="PANTHER" id="PTHR46124:SF2">
    <property type="entry name" value="D-AMINOACYL-TRNA DEACYLASE"/>
    <property type="match status" value="1"/>
</dbReference>
<dbReference type="SUPFAM" id="SSF51556">
    <property type="entry name" value="Metallo-dependent hydrolases"/>
    <property type="match status" value="1"/>
</dbReference>
<dbReference type="InterPro" id="IPR018228">
    <property type="entry name" value="DNase_TatD-rel_CS"/>
</dbReference>
<dbReference type="HOGENOM" id="CLU_031506_4_0_14"/>
<dbReference type="PIRSF" id="PIRSF005902">
    <property type="entry name" value="DNase_TatD"/>
    <property type="match status" value="1"/>
</dbReference>
<dbReference type="PROSITE" id="PS01091">
    <property type="entry name" value="TATD_3"/>
    <property type="match status" value="1"/>
</dbReference>
<dbReference type="PANTHER" id="PTHR46124">
    <property type="entry name" value="D-AMINOACYL-TRNA DEACYLASE"/>
    <property type="match status" value="1"/>
</dbReference>
<dbReference type="Gene3D" id="3.20.20.140">
    <property type="entry name" value="Metal-dependent hydrolases"/>
    <property type="match status" value="1"/>
</dbReference>
<dbReference type="GO" id="GO:0016788">
    <property type="term" value="F:hydrolase activity, acting on ester bonds"/>
    <property type="evidence" value="ECO:0007669"/>
    <property type="project" value="InterPro"/>
</dbReference>
<dbReference type="FunFam" id="3.20.20.140:FF:000005">
    <property type="entry name" value="TatD family hydrolase"/>
    <property type="match status" value="1"/>
</dbReference>